<evidence type="ECO:0000313" key="3">
    <source>
        <dbReference type="EMBL" id="MBB4682325.1"/>
    </source>
</evidence>
<evidence type="ECO:0000256" key="1">
    <source>
        <dbReference type="SAM" id="MobiDB-lite"/>
    </source>
</evidence>
<keyword evidence="2" id="KW-0472">Membrane</keyword>
<keyword evidence="2" id="KW-0812">Transmembrane</keyword>
<dbReference type="RefSeq" id="WP_185009534.1">
    <property type="nucleotide sequence ID" value="NZ_BAAAUI010000007.1"/>
</dbReference>
<name>A0A7W7FYN5_9PSEU</name>
<feature type="transmembrane region" description="Helical" evidence="2">
    <location>
        <begin position="28"/>
        <end position="46"/>
    </location>
</feature>
<evidence type="ECO:0000313" key="4">
    <source>
        <dbReference type="Proteomes" id="UP000533598"/>
    </source>
</evidence>
<dbReference type="Proteomes" id="UP000533598">
    <property type="component" value="Unassembled WGS sequence"/>
</dbReference>
<accession>A0A7W7FYN5</accession>
<feature type="region of interest" description="Disordered" evidence="1">
    <location>
        <begin position="51"/>
        <end position="74"/>
    </location>
</feature>
<keyword evidence="2" id="KW-1133">Transmembrane helix</keyword>
<reference evidence="3 4" key="1">
    <citation type="submission" date="2020-08" db="EMBL/GenBank/DDBJ databases">
        <title>Sequencing the genomes of 1000 actinobacteria strains.</title>
        <authorList>
            <person name="Klenk H.-P."/>
        </authorList>
    </citation>
    <scope>NUCLEOTIDE SEQUENCE [LARGE SCALE GENOMIC DNA]</scope>
    <source>
        <strain evidence="3 4">DSM 44230</strain>
    </source>
</reference>
<gene>
    <name evidence="3" type="ORF">HNR67_008443</name>
</gene>
<comment type="caution">
    <text evidence="3">The sequence shown here is derived from an EMBL/GenBank/DDBJ whole genome shotgun (WGS) entry which is preliminary data.</text>
</comment>
<keyword evidence="4" id="KW-1185">Reference proteome</keyword>
<proteinExistence type="predicted"/>
<dbReference type="EMBL" id="JACHMH010000001">
    <property type="protein sequence ID" value="MBB4682325.1"/>
    <property type="molecule type" value="Genomic_DNA"/>
</dbReference>
<sequence>MLSVLFAGLIIWGGIGMGLDKLLDTRFLTPIGALIGFGGSIYLIIVKYGRPGDLTGSPKADVPPSRTDDTEDKG</sequence>
<evidence type="ECO:0000256" key="2">
    <source>
        <dbReference type="SAM" id="Phobius"/>
    </source>
</evidence>
<protein>
    <submittedName>
        <fullName evidence="3">F0F1-type ATP synthase assembly protein I</fullName>
    </submittedName>
</protein>
<dbReference type="AlphaFoldDB" id="A0A7W7FYN5"/>
<organism evidence="3 4">
    <name type="scientific">Crossiella cryophila</name>
    <dbReference type="NCBI Taxonomy" id="43355"/>
    <lineage>
        <taxon>Bacteria</taxon>
        <taxon>Bacillati</taxon>
        <taxon>Actinomycetota</taxon>
        <taxon>Actinomycetes</taxon>
        <taxon>Pseudonocardiales</taxon>
        <taxon>Pseudonocardiaceae</taxon>
        <taxon>Crossiella</taxon>
    </lineage>
</organism>